<proteinExistence type="inferred from homology"/>
<keyword evidence="7" id="KW-0325">Glycoprotein</keyword>
<comment type="caution">
    <text evidence="9">The sequence shown here is derived from an EMBL/GenBank/DDBJ whole genome shotgun (WGS) entry which is preliminary data.</text>
</comment>
<dbReference type="SUPFAM" id="SSF51905">
    <property type="entry name" value="FAD/NAD(P)-binding domain"/>
    <property type="match status" value="1"/>
</dbReference>
<comment type="similarity">
    <text evidence="2">Belongs to the prenylcysteine oxidase family.</text>
</comment>
<dbReference type="Proteomes" id="UP001590951">
    <property type="component" value="Unassembled WGS sequence"/>
</dbReference>
<keyword evidence="10" id="KW-1185">Reference proteome</keyword>
<gene>
    <name evidence="9" type="ORF">ABVK25_000878</name>
</gene>
<accession>A0ABR4BP74</accession>
<feature type="domain" description="Prenylcysteine lyase" evidence="8">
    <location>
        <begin position="108"/>
        <end position="250"/>
    </location>
</feature>
<evidence type="ECO:0000256" key="7">
    <source>
        <dbReference type="ARBA" id="ARBA00023180"/>
    </source>
</evidence>
<name>A0ABR4BP74_9LECA</name>
<dbReference type="InterPro" id="IPR010795">
    <property type="entry name" value="Prenylcys_lyase"/>
</dbReference>
<keyword evidence="6" id="KW-0560">Oxidoreductase</keyword>
<evidence type="ECO:0000256" key="1">
    <source>
        <dbReference type="ARBA" id="ARBA00001974"/>
    </source>
</evidence>
<keyword evidence="3" id="KW-0285">Flavoprotein</keyword>
<evidence type="ECO:0000313" key="9">
    <source>
        <dbReference type="EMBL" id="KAL2059585.1"/>
    </source>
</evidence>
<keyword evidence="5" id="KW-0274">FAD</keyword>
<comment type="cofactor">
    <cofactor evidence="1">
        <name>FAD</name>
        <dbReference type="ChEBI" id="CHEBI:57692"/>
    </cofactor>
</comment>
<dbReference type="PANTHER" id="PTHR15944:SF0">
    <property type="entry name" value="PRENYLCYSTEINE LYASE DOMAIN-CONTAINING PROTEIN"/>
    <property type="match status" value="1"/>
</dbReference>
<evidence type="ECO:0000256" key="5">
    <source>
        <dbReference type="ARBA" id="ARBA00022827"/>
    </source>
</evidence>
<evidence type="ECO:0000256" key="6">
    <source>
        <dbReference type="ARBA" id="ARBA00023002"/>
    </source>
</evidence>
<dbReference type="InterPro" id="IPR017046">
    <property type="entry name" value="Prenylcysteine_Oxase1"/>
</dbReference>
<dbReference type="Pfam" id="PF07156">
    <property type="entry name" value="Prenylcys_lyase"/>
    <property type="match status" value="1"/>
</dbReference>
<evidence type="ECO:0000256" key="3">
    <source>
        <dbReference type="ARBA" id="ARBA00022630"/>
    </source>
</evidence>
<evidence type="ECO:0000256" key="4">
    <source>
        <dbReference type="ARBA" id="ARBA00022729"/>
    </source>
</evidence>
<organism evidence="9 10">
    <name type="scientific">Lepraria finkii</name>
    <dbReference type="NCBI Taxonomy" id="1340010"/>
    <lineage>
        <taxon>Eukaryota</taxon>
        <taxon>Fungi</taxon>
        <taxon>Dikarya</taxon>
        <taxon>Ascomycota</taxon>
        <taxon>Pezizomycotina</taxon>
        <taxon>Lecanoromycetes</taxon>
        <taxon>OSLEUM clade</taxon>
        <taxon>Lecanoromycetidae</taxon>
        <taxon>Lecanorales</taxon>
        <taxon>Lecanorineae</taxon>
        <taxon>Stereocaulaceae</taxon>
        <taxon>Lepraria</taxon>
    </lineage>
</organism>
<keyword evidence="4" id="KW-0732">Signal</keyword>
<evidence type="ECO:0000256" key="2">
    <source>
        <dbReference type="ARBA" id="ARBA00009967"/>
    </source>
</evidence>
<dbReference type="InterPro" id="IPR036188">
    <property type="entry name" value="FAD/NAD-bd_sf"/>
</dbReference>
<dbReference type="EMBL" id="JBHFEH010000001">
    <property type="protein sequence ID" value="KAL2059585.1"/>
    <property type="molecule type" value="Genomic_DNA"/>
</dbReference>
<evidence type="ECO:0000313" key="10">
    <source>
        <dbReference type="Proteomes" id="UP001590951"/>
    </source>
</evidence>
<dbReference type="PANTHER" id="PTHR15944">
    <property type="entry name" value="FARNESYLCYSTEINE LYASE"/>
    <property type="match status" value="1"/>
</dbReference>
<sequence>MAVIVAGIAGASVAHHFHQFALLAQPLNITVFEEEVRADFWIKSAHVYGELFKDIDVGAVAFSEEDWCLVQAMEEVGLKPASDGNDKKHVVAWDGDDFIVLSSLNNGSTSRWWQSIKLLWRYGMSPFRIQPVFQTVFEKMRSFAMYQLYRNLQESLHRRSLDSEISVSAVTFFSKSRLITNKFIIEVIRPGTRHAFSQDLEDANALFALIALREARPVAIHGGNWRLPHRMFKTSEANVELNTPLIRISPDFIRRWMVDIKDITQPKHMYFTVRNGRIRHHHPHRALSVQYHRDRVTFPYAKSTFSQAK</sequence>
<protein>
    <recommendedName>
        <fullName evidence="8">Prenylcysteine lyase domain-containing protein</fullName>
    </recommendedName>
</protein>
<evidence type="ECO:0000259" key="8">
    <source>
        <dbReference type="Pfam" id="PF07156"/>
    </source>
</evidence>
<reference evidence="9 10" key="1">
    <citation type="submission" date="2024-09" db="EMBL/GenBank/DDBJ databases">
        <title>Rethinking Asexuality: The Enigmatic Case of Functional Sexual Genes in Lepraria (Stereocaulaceae).</title>
        <authorList>
            <person name="Doellman M."/>
            <person name="Sun Y."/>
            <person name="Barcenas-Pena A."/>
            <person name="Lumbsch H.T."/>
            <person name="Grewe F."/>
        </authorList>
    </citation>
    <scope>NUCLEOTIDE SEQUENCE [LARGE SCALE GENOMIC DNA]</scope>
    <source>
        <strain evidence="9 10">Grewe 0041</strain>
    </source>
</reference>